<proteinExistence type="predicted"/>
<dbReference type="NCBIfam" id="TIGR00481">
    <property type="entry name" value="YbhB/YbcL family Raf kinase inhibitor-like protein"/>
    <property type="match status" value="1"/>
</dbReference>
<name>A0A318N776_9PROT</name>
<dbReference type="SUPFAM" id="SSF49777">
    <property type="entry name" value="PEBP-like"/>
    <property type="match status" value="1"/>
</dbReference>
<protein>
    <submittedName>
        <fullName evidence="1">YbhB/YbcL family Raf kinase inhibitor-like protein</fullName>
    </submittedName>
</protein>
<keyword evidence="2" id="KW-1185">Reference proteome</keyword>
<dbReference type="CDD" id="cd00865">
    <property type="entry name" value="PEBP_bact_arch"/>
    <property type="match status" value="1"/>
</dbReference>
<dbReference type="EMBL" id="QGLT01000001">
    <property type="protein sequence ID" value="PXZ01584.1"/>
    <property type="molecule type" value="Genomic_DNA"/>
</dbReference>
<dbReference type="PANTHER" id="PTHR30289">
    <property type="entry name" value="UNCHARACTERIZED PROTEIN YBCL-RELATED"/>
    <property type="match status" value="1"/>
</dbReference>
<dbReference type="PANTHER" id="PTHR30289:SF12">
    <property type="entry name" value="UPF0098 PROTEIN YBHB"/>
    <property type="match status" value="1"/>
</dbReference>
<sequence>MVFRIWSHSYKEGDEMPNAQRYHGMGQNGGNLSPSLFWEDAPDNTKSFVITMYDPDAPTGSGWWHWVVVNISPNITHLVEGASSNKLLPEGAIEIRNDFGQKEYGGGAPPPGKPHRYIITIHALNIARIDVTPSSTPAFVGFNVHHHSLASAQLICHLKG</sequence>
<dbReference type="Pfam" id="PF01161">
    <property type="entry name" value="PBP"/>
    <property type="match status" value="1"/>
</dbReference>
<comment type="caution">
    <text evidence="1">The sequence shown here is derived from an EMBL/GenBank/DDBJ whole genome shotgun (WGS) entry which is preliminary data.</text>
</comment>
<dbReference type="Gene3D" id="3.90.280.10">
    <property type="entry name" value="PEBP-like"/>
    <property type="match status" value="1"/>
</dbReference>
<accession>A0A318N776</accession>
<dbReference type="AlphaFoldDB" id="A0A318N776"/>
<dbReference type="OrthoDB" id="9797506at2"/>
<organism evidence="1 2">
    <name type="scientific">Commensalibacter melissae</name>
    <dbReference type="NCBI Taxonomy" id="2070537"/>
    <lineage>
        <taxon>Bacteria</taxon>
        <taxon>Pseudomonadati</taxon>
        <taxon>Pseudomonadota</taxon>
        <taxon>Alphaproteobacteria</taxon>
        <taxon>Acetobacterales</taxon>
        <taxon>Acetobacteraceae</taxon>
    </lineage>
</organism>
<reference evidence="1 2" key="1">
    <citation type="submission" date="2018-05" db="EMBL/GenBank/DDBJ databases">
        <title>Reference genomes for bee gut microbiota database.</title>
        <authorList>
            <person name="Ellegaard K.M."/>
        </authorList>
    </citation>
    <scope>NUCLEOTIDE SEQUENCE [LARGE SCALE GENOMIC DNA]</scope>
    <source>
        <strain evidence="1 2">ESL0284</strain>
    </source>
</reference>
<dbReference type="InterPro" id="IPR005247">
    <property type="entry name" value="YbhB_YbcL/LppC-like"/>
</dbReference>
<gene>
    <name evidence="1" type="ORF">DK869_00805</name>
</gene>
<dbReference type="RefSeq" id="WP_110438103.1">
    <property type="nucleotide sequence ID" value="NZ_CP033087.1"/>
</dbReference>
<dbReference type="InterPro" id="IPR008914">
    <property type="entry name" value="PEBP"/>
</dbReference>
<dbReference type="GeneID" id="83703006"/>
<evidence type="ECO:0000313" key="1">
    <source>
        <dbReference type="EMBL" id="PXZ01584.1"/>
    </source>
</evidence>
<evidence type="ECO:0000313" key="2">
    <source>
        <dbReference type="Proteomes" id="UP000247565"/>
    </source>
</evidence>
<dbReference type="InterPro" id="IPR036610">
    <property type="entry name" value="PEBP-like_sf"/>
</dbReference>
<dbReference type="Proteomes" id="UP000247565">
    <property type="component" value="Unassembled WGS sequence"/>
</dbReference>